<dbReference type="GO" id="GO:0003677">
    <property type="term" value="F:DNA binding"/>
    <property type="evidence" value="ECO:0007669"/>
    <property type="project" value="UniProtKB-KW"/>
</dbReference>
<dbReference type="CDD" id="cd00093">
    <property type="entry name" value="HTH_XRE"/>
    <property type="match status" value="1"/>
</dbReference>
<evidence type="ECO:0000256" key="1">
    <source>
        <dbReference type="ARBA" id="ARBA00023125"/>
    </source>
</evidence>
<evidence type="ECO:0000259" key="3">
    <source>
        <dbReference type="PROSITE" id="PS50943"/>
    </source>
</evidence>
<dbReference type="SUPFAM" id="SSF47413">
    <property type="entry name" value="lambda repressor-like DNA-binding domains"/>
    <property type="match status" value="1"/>
</dbReference>
<organism evidence="4 5">
    <name type="scientific">Limosilactobacillus pontis</name>
    <dbReference type="NCBI Taxonomy" id="35787"/>
    <lineage>
        <taxon>Bacteria</taxon>
        <taxon>Bacillati</taxon>
        <taxon>Bacillota</taxon>
        <taxon>Bacilli</taxon>
        <taxon>Lactobacillales</taxon>
        <taxon>Lactobacillaceae</taxon>
        <taxon>Limosilactobacillus</taxon>
    </lineage>
</organism>
<keyword evidence="2" id="KW-0812">Transmembrane</keyword>
<dbReference type="PANTHER" id="PTHR46558:SF11">
    <property type="entry name" value="HTH-TYPE TRANSCRIPTIONAL REGULATOR XRE"/>
    <property type="match status" value="1"/>
</dbReference>
<evidence type="ECO:0000313" key="4">
    <source>
        <dbReference type="EMBL" id="PMB82745.1"/>
    </source>
</evidence>
<dbReference type="Proteomes" id="UP000239920">
    <property type="component" value="Unassembled WGS sequence"/>
</dbReference>
<evidence type="ECO:0000313" key="5">
    <source>
        <dbReference type="Proteomes" id="UP000239920"/>
    </source>
</evidence>
<name>A0A2J6NN56_9LACO</name>
<gene>
    <name evidence="4" type="ORF">CK797_04785</name>
</gene>
<feature type="transmembrane region" description="Helical" evidence="2">
    <location>
        <begin position="97"/>
        <end position="114"/>
    </location>
</feature>
<dbReference type="Gene3D" id="1.10.260.40">
    <property type="entry name" value="lambda repressor-like DNA-binding domains"/>
    <property type="match status" value="1"/>
</dbReference>
<dbReference type="PANTHER" id="PTHR46558">
    <property type="entry name" value="TRACRIPTIONAL REGULATORY PROTEIN-RELATED-RELATED"/>
    <property type="match status" value="1"/>
</dbReference>
<dbReference type="PROSITE" id="PS50943">
    <property type="entry name" value="HTH_CROC1"/>
    <property type="match status" value="1"/>
</dbReference>
<feature type="transmembrane region" description="Helical" evidence="2">
    <location>
        <begin position="120"/>
        <end position="139"/>
    </location>
</feature>
<keyword evidence="2" id="KW-0472">Membrane</keyword>
<keyword evidence="2" id="KW-1133">Transmembrane helix</keyword>
<dbReference type="Pfam" id="PF01381">
    <property type="entry name" value="HTH_3"/>
    <property type="match status" value="1"/>
</dbReference>
<proteinExistence type="predicted"/>
<evidence type="ECO:0000256" key="2">
    <source>
        <dbReference type="SAM" id="Phobius"/>
    </source>
</evidence>
<dbReference type="EMBL" id="PNFV01000004">
    <property type="protein sequence ID" value="PMB82745.1"/>
    <property type="molecule type" value="Genomic_DNA"/>
</dbReference>
<dbReference type="InterPro" id="IPR010982">
    <property type="entry name" value="Lambda_DNA-bd_dom_sf"/>
</dbReference>
<protein>
    <submittedName>
        <fullName evidence="4">DNA-binding protein</fullName>
    </submittedName>
</protein>
<dbReference type="OrthoDB" id="9812495at2"/>
<dbReference type="AlphaFoldDB" id="A0A2J6NN56"/>
<reference evidence="4 5" key="1">
    <citation type="submission" date="2017-09" db="EMBL/GenBank/DDBJ databases">
        <title>Bacterial strain isolated from the female urinary microbiota.</title>
        <authorList>
            <person name="Thomas-White K."/>
            <person name="Kumar N."/>
            <person name="Forster S."/>
            <person name="Putonti C."/>
            <person name="Lawley T."/>
            <person name="Wolfe A.J."/>
        </authorList>
    </citation>
    <scope>NUCLEOTIDE SEQUENCE [LARGE SCALE GENOMIC DNA]</scope>
    <source>
        <strain evidence="4 5">UMB0683</strain>
    </source>
</reference>
<keyword evidence="1 4" id="KW-0238">DNA-binding</keyword>
<accession>A0A2J6NN56</accession>
<dbReference type="SMART" id="SM00530">
    <property type="entry name" value="HTH_XRE"/>
    <property type="match status" value="1"/>
</dbReference>
<dbReference type="RefSeq" id="WP_104688620.1">
    <property type="nucleotide sequence ID" value="NZ_JBKTHY010000006.1"/>
</dbReference>
<comment type="caution">
    <text evidence="4">The sequence shown here is derived from an EMBL/GenBank/DDBJ whole genome shotgun (WGS) entry which is preliminary data.</text>
</comment>
<feature type="domain" description="HTH cro/C1-type" evidence="3">
    <location>
        <begin position="6"/>
        <end position="59"/>
    </location>
</feature>
<sequence length="167" mass="18885">MVKNKIKELRTACHLSQEQLAEKAQVSVRTIQRLEAGDDASISTLNLVAGALGVAVGDLFPHTDTTQEQQEKIQSADEQLQYQLQARHDEFRTFKHLYSAIFIIVMLAWGALFPLVHNDIYSSLMGILWIGAWIMMGPLKKCLIIKKIDPKLDHKFPLTASRVDKDK</sequence>
<dbReference type="InterPro" id="IPR001387">
    <property type="entry name" value="Cro/C1-type_HTH"/>
</dbReference>